<dbReference type="Proteomes" id="UP001497516">
    <property type="component" value="Chromosome 3"/>
</dbReference>
<dbReference type="AlphaFoldDB" id="A0AAV2DVV5"/>
<name>A0AAV2DVV5_9ROSI</name>
<dbReference type="PANTHER" id="PTHR33116:SF80">
    <property type="entry name" value="REVERSE TRANSCRIPTASE ZINC-BINDING DOMAIN-CONTAINING PROTEIN"/>
    <property type="match status" value="1"/>
</dbReference>
<keyword evidence="2" id="KW-1185">Reference proteome</keyword>
<proteinExistence type="predicted"/>
<reference evidence="1 2" key="1">
    <citation type="submission" date="2024-04" db="EMBL/GenBank/DDBJ databases">
        <authorList>
            <person name="Fracassetti M."/>
        </authorList>
    </citation>
    <scope>NUCLEOTIDE SEQUENCE [LARGE SCALE GENOMIC DNA]</scope>
</reference>
<evidence type="ECO:0000313" key="1">
    <source>
        <dbReference type="EMBL" id="CAL1377821.1"/>
    </source>
</evidence>
<accession>A0AAV2DVV5</accession>
<protein>
    <submittedName>
        <fullName evidence="1">Uncharacterized protein</fullName>
    </submittedName>
</protein>
<sequence>MGLPLLAGKLSSTEIDILVERITKRIKSWRARKLSYAGRLQLLNSVLLGIVQYWMQLFILPKQALKRIQKICSQFLWHGIDEGKAKVVWEYVALPKQEGGLGVKDLGAWNQACSIRLLWHFLMNSGTLWVAWMNEYKCRKQDLWSFRVQYSSSWAWRKLLKLRNVISPWMKKQNGTVFWESNEMAVYSVRRVWETLRIRAPKVSWYNLVLKFCNIPYHIRFVITVML</sequence>
<dbReference type="EMBL" id="OZ034816">
    <property type="protein sequence ID" value="CAL1377821.1"/>
    <property type="molecule type" value="Genomic_DNA"/>
</dbReference>
<organism evidence="1 2">
    <name type="scientific">Linum trigynum</name>
    <dbReference type="NCBI Taxonomy" id="586398"/>
    <lineage>
        <taxon>Eukaryota</taxon>
        <taxon>Viridiplantae</taxon>
        <taxon>Streptophyta</taxon>
        <taxon>Embryophyta</taxon>
        <taxon>Tracheophyta</taxon>
        <taxon>Spermatophyta</taxon>
        <taxon>Magnoliopsida</taxon>
        <taxon>eudicotyledons</taxon>
        <taxon>Gunneridae</taxon>
        <taxon>Pentapetalae</taxon>
        <taxon>rosids</taxon>
        <taxon>fabids</taxon>
        <taxon>Malpighiales</taxon>
        <taxon>Linaceae</taxon>
        <taxon>Linum</taxon>
    </lineage>
</organism>
<dbReference type="PANTHER" id="PTHR33116">
    <property type="entry name" value="REVERSE TRANSCRIPTASE ZINC-BINDING DOMAIN-CONTAINING PROTEIN-RELATED-RELATED"/>
    <property type="match status" value="1"/>
</dbReference>
<evidence type="ECO:0000313" key="2">
    <source>
        <dbReference type="Proteomes" id="UP001497516"/>
    </source>
</evidence>
<gene>
    <name evidence="1" type="ORF">LTRI10_LOCUS19444</name>
</gene>